<proteinExistence type="predicted"/>
<evidence type="ECO:0000313" key="2">
    <source>
        <dbReference type="Proteomes" id="UP000663918"/>
    </source>
</evidence>
<protein>
    <submittedName>
        <fullName evidence="1">Uncharacterized protein</fullName>
    </submittedName>
</protein>
<keyword evidence="2" id="KW-1185">Reference proteome</keyword>
<dbReference type="AlphaFoldDB" id="A0A975GVJ5"/>
<dbReference type="RefSeq" id="WP_207870673.1">
    <property type="nucleotide sequence ID" value="NZ_CP062222.1"/>
</dbReference>
<evidence type="ECO:0000313" key="1">
    <source>
        <dbReference type="EMBL" id="QTC91496.1"/>
    </source>
</evidence>
<organism evidence="1 2">
    <name type="scientific">Brevundimonas goettingensis</name>
    <dbReference type="NCBI Taxonomy" id="2774190"/>
    <lineage>
        <taxon>Bacteria</taxon>
        <taxon>Pseudomonadati</taxon>
        <taxon>Pseudomonadota</taxon>
        <taxon>Alphaproteobacteria</taxon>
        <taxon>Caulobacterales</taxon>
        <taxon>Caulobacteraceae</taxon>
        <taxon>Brevundimonas</taxon>
    </lineage>
</organism>
<dbReference type="EMBL" id="CP062222">
    <property type="protein sequence ID" value="QTC91496.1"/>
    <property type="molecule type" value="Genomic_DNA"/>
</dbReference>
<accession>A0A975GVJ5</accession>
<dbReference type="KEGG" id="bgoe:IFJ75_00730"/>
<gene>
    <name evidence="1" type="ORF">IFJ75_00730</name>
</gene>
<reference evidence="1" key="1">
    <citation type="submission" date="2020-09" db="EMBL/GenBank/DDBJ databases">
        <title>Brevundimonas sp. LVF2 isolated from a puddle in Goettingen, Germany.</title>
        <authorList>
            <person name="Friedrich I."/>
            <person name="Klassen A."/>
            <person name="Hannes N."/>
            <person name="Schneider D."/>
            <person name="Hertel R."/>
            <person name="Daniel R."/>
        </authorList>
    </citation>
    <scope>NUCLEOTIDE SEQUENCE</scope>
    <source>
        <strain evidence="1">LVF2</strain>
    </source>
</reference>
<sequence length="77" mass="8253">MTDATQPDYAEMFAALCRELGYCLHVKGEKRVIAALPQGLDAAVKAVLEAEGADFLNTSGSLKRQIRDCLKANLPSG</sequence>
<dbReference type="Proteomes" id="UP000663918">
    <property type="component" value="Chromosome"/>
</dbReference>
<name>A0A975GVJ5_9CAUL</name>